<protein>
    <submittedName>
        <fullName evidence="3">Outer membrane lipoprotein-sorting protein</fullName>
    </submittedName>
</protein>
<dbReference type="EMBL" id="WKJJ01000009">
    <property type="protein sequence ID" value="MRV73315.1"/>
    <property type="molecule type" value="Genomic_DNA"/>
</dbReference>
<dbReference type="InterPro" id="IPR033399">
    <property type="entry name" value="TP_0789-like"/>
</dbReference>
<comment type="caution">
    <text evidence="3">The sequence shown here is derived from an EMBL/GenBank/DDBJ whole genome shotgun (WGS) entry which is preliminary data.</text>
</comment>
<sequence>MKTWIATTLLACAAIYPAACGAAEQDARGAIAHAWQQYQAGVQTERELVEVQVTQAGQALPSKLLWRRIRYGEQGQRVSVKFLEPLADLGLALLIERNISAPDQIWLRQPSWSAARKVAGNRETRYFADTAFTFEDNKQLIGEQTALFEYRYASQGAGGAVVTATPKAGTVSGYSRRDIALNSQGVPVRIDYFDEGAQALKTLTFEELSYPAPGRWRADRIVLRQRDGSQTVLKVRKRLFNDALGERVFSQPYMMENDSVRGD</sequence>
<feature type="chain" id="PRO_5031313600" evidence="1">
    <location>
        <begin position="23"/>
        <end position="263"/>
    </location>
</feature>
<evidence type="ECO:0000256" key="1">
    <source>
        <dbReference type="SAM" id="SignalP"/>
    </source>
</evidence>
<keyword evidence="1" id="KW-0732">Signal</keyword>
<proteinExistence type="predicted"/>
<keyword evidence="3" id="KW-0449">Lipoprotein</keyword>
<accession>A0A7X2INV7</accession>
<dbReference type="AlphaFoldDB" id="A0A7X2INV7"/>
<dbReference type="CDD" id="cd16329">
    <property type="entry name" value="LolA_like"/>
    <property type="match status" value="1"/>
</dbReference>
<organism evidence="3 4">
    <name type="scientific">Pseudoduganella rivuli</name>
    <dbReference type="NCBI Taxonomy" id="2666085"/>
    <lineage>
        <taxon>Bacteria</taxon>
        <taxon>Pseudomonadati</taxon>
        <taxon>Pseudomonadota</taxon>
        <taxon>Betaproteobacteria</taxon>
        <taxon>Burkholderiales</taxon>
        <taxon>Oxalobacteraceae</taxon>
        <taxon>Telluria group</taxon>
        <taxon>Pseudoduganella</taxon>
    </lineage>
</organism>
<reference evidence="3 4" key="1">
    <citation type="submission" date="2019-11" db="EMBL/GenBank/DDBJ databases">
        <title>Novel species isolated from a subtropical stream in China.</title>
        <authorList>
            <person name="Lu H."/>
        </authorList>
    </citation>
    <scope>NUCLEOTIDE SEQUENCE [LARGE SCALE GENOMIC DNA]</scope>
    <source>
        <strain evidence="3 4">FT92W</strain>
    </source>
</reference>
<keyword evidence="4" id="KW-1185">Reference proteome</keyword>
<name>A0A7X2INV7_9BURK</name>
<dbReference type="Gene3D" id="2.50.20.10">
    <property type="entry name" value="Lipoprotein localisation LolA/LolB/LppX"/>
    <property type="match status" value="1"/>
</dbReference>
<feature type="signal peptide" evidence="1">
    <location>
        <begin position="1"/>
        <end position="22"/>
    </location>
</feature>
<dbReference type="Pfam" id="PF17131">
    <property type="entry name" value="LolA_like"/>
    <property type="match status" value="1"/>
</dbReference>
<dbReference type="Proteomes" id="UP000446768">
    <property type="component" value="Unassembled WGS sequence"/>
</dbReference>
<feature type="domain" description="Uncharacterized protein TP-0789" evidence="2">
    <location>
        <begin position="77"/>
        <end position="254"/>
    </location>
</feature>
<dbReference type="RefSeq" id="WP_154375739.1">
    <property type="nucleotide sequence ID" value="NZ_WKJJ01000009.1"/>
</dbReference>
<evidence type="ECO:0000259" key="2">
    <source>
        <dbReference type="Pfam" id="PF17131"/>
    </source>
</evidence>
<evidence type="ECO:0000313" key="3">
    <source>
        <dbReference type="EMBL" id="MRV73315.1"/>
    </source>
</evidence>
<gene>
    <name evidence="3" type="ORF">GJ700_16505</name>
</gene>
<evidence type="ECO:0000313" key="4">
    <source>
        <dbReference type="Proteomes" id="UP000446768"/>
    </source>
</evidence>